<organism evidence="5 6">
    <name type="scientific">Cladophialophora psammophila CBS 110553</name>
    <dbReference type="NCBI Taxonomy" id="1182543"/>
    <lineage>
        <taxon>Eukaryota</taxon>
        <taxon>Fungi</taxon>
        <taxon>Dikarya</taxon>
        <taxon>Ascomycota</taxon>
        <taxon>Pezizomycotina</taxon>
        <taxon>Eurotiomycetes</taxon>
        <taxon>Chaetothyriomycetidae</taxon>
        <taxon>Chaetothyriales</taxon>
        <taxon>Herpotrichiellaceae</taxon>
        <taxon>Cladophialophora</taxon>
    </lineage>
</organism>
<dbReference type="PANTHER" id="PTHR46640:SF1">
    <property type="entry name" value="FUNGAL LIPASE-LIKE DOMAIN-CONTAINING PROTEIN-RELATED"/>
    <property type="match status" value="1"/>
</dbReference>
<protein>
    <recommendedName>
        <fullName evidence="4">Fungal lipase-type domain-containing protein</fullName>
    </recommendedName>
</protein>
<dbReference type="Proteomes" id="UP000019471">
    <property type="component" value="Unassembled WGS sequence"/>
</dbReference>
<dbReference type="STRING" id="1182543.W9XZM2"/>
<dbReference type="EMBL" id="AMGX01000001">
    <property type="protein sequence ID" value="EXJ75719.1"/>
    <property type="molecule type" value="Genomic_DNA"/>
</dbReference>
<dbReference type="SUPFAM" id="SSF53474">
    <property type="entry name" value="alpha/beta-Hydrolases"/>
    <property type="match status" value="1"/>
</dbReference>
<dbReference type="eggNOG" id="KOG4569">
    <property type="taxonomic scope" value="Eukaryota"/>
</dbReference>
<dbReference type="GO" id="GO:0016787">
    <property type="term" value="F:hydrolase activity"/>
    <property type="evidence" value="ECO:0007669"/>
    <property type="project" value="UniProtKB-KW"/>
</dbReference>
<dbReference type="GO" id="GO:0006629">
    <property type="term" value="P:lipid metabolic process"/>
    <property type="evidence" value="ECO:0007669"/>
    <property type="project" value="InterPro"/>
</dbReference>
<sequence>MLGLRIGFWVCALIAAAGAFPAHVLASDQEISQRTFESLEELARIVDISYCVGTTGIQKPFKCLSRCSDFEGFELVTTWNTGPLLSDSSGYIALSHPPFPKRVIVAFRGTYSIANTIADLSTNPSEYAPFPSDRDNDSFCTTDGSQNDKGSILPQLLKQPEKRSVVQVECPNCTVHSGFMTSWRNTRCTIIPHVEVALKNYPDYELVLVGHSLGGAVAALASLEFQARGWQPRVTTFGEPRVGNLALNQFIDKRFNLNTTKPDEWTYRRVTHVDDPVPLLPLEEWGYRMHAGEIYISKPSLPPTRADVQHCAGDEDPACIADSVSTEKVRTATRQADNAASGIEEMWAIGRRYKFWQLFFAHRDYFWRLGLCVPGGDPWDWSRGKYNSTIMNDE</sequence>
<comment type="caution">
    <text evidence="5">The sequence shown here is derived from an EMBL/GenBank/DDBJ whole genome shotgun (WGS) entry which is preliminary data.</text>
</comment>
<dbReference type="HOGENOM" id="CLU_032957_3_1_1"/>
<dbReference type="InterPro" id="IPR029058">
    <property type="entry name" value="AB_hydrolase_fold"/>
</dbReference>
<evidence type="ECO:0000256" key="1">
    <source>
        <dbReference type="ARBA" id="ARBA00022729"/>
    </source>
</evidence>
<evidence type="ECO:0000256" key="2">
    <source>
        <dbReference type="ARBA" id="ARBA00022801"/>
    </source>
</evidence>
<keyword evidence="2" id="KW-0378">Hydrolase</keyword>
<feature type="chain" id="PRO_5004934881" description="Fungal lipase-type domain-containing protein" evidence="3">
    <location>
        <begin position="20"/>
        <end position="394"/>
    </location>
</feature>
<feature type="domain" description="Fungal lipase-type" evidence="4">
    <location>
        <begin position="104"/>
        <end position="283"/>
    </location>
</feature>
<keyword evidence="1 3" id="KW-0732">Signal</keyword>
<name>W9XZM2_9EURO</name>
<evidence type="ECO:0000259" key="4">
    <source>
        <dbReference type="Pfam" id="PF01764"/>
    </source>
</evidence>
<evidence type="ECO:0000256" key="3">
    <source>
        <dbReference type="SAM" id="SignalP"/>
    </source>
</evidence>
<dbReference type="InterPro" id="IPR051299">
    <property type="entry name" value="AB_hydrolase_lip/est"/>
</dbReference>
<dbReference type="OrthoDB" id="406844at2759"/>
<dbReference type="AlphaFoldDB" id="W9XZM2"/>
<dbReference type="PANTHER" id="PTHR46640">
    <property type="entry name" value="TRIACYLGLYCEROL LIPASE, PUTATIVE (AFU_ORTHOLOGUE AFUA_6G06510)-RELATED"/>
    <property type="match status" value="1"/>
</dbReference>
<dbReference type="Gene3D" id="3.40.50.1820">
    <property type="entry name" value="alpha/beta hydrolase"/>
    <property type="match status" value="1"/>
</dbReference>
<dbReference type="RefSeq" id="XP_007739036.1">
    <property type="nucleotide sequence ID" value="XM_007740846.1"/>
</dbReference>
<gene>
    <name evidence="5" type="ORF">A1O5_00226</name>
</gene>
<accession>W9XZM2</accession>
<keyword evidence="6" id="KW-1185">Reference proteome</keyword>
<dbReference type="Pfam" id="PF01764">
    <property type="entry name" value="Lipase_3"/>
    <property type="match status" value="1"/>
</dbReference>
<evidence type="ECO:0000313" key="5">
    <source>
        <dbReference type="EMBL" id="EXJ75719.1"/>
    </source>
</evidence>
<feature type="signal peptide" evidence="3">
    <location>
        <begin position="1"/>
        <end position="19"/>
    </location>
</feature>
<dbReference type="CDD" id="cd00519">
    <property type="entry name" value="Lipase_3"/>
    <property type="match status" value="1"/>
</dbReference>
<dbReference type="InterPro" id="IPR002921">
    <property type="entry name" value="Fungal_lipase-type"/>
</dbReference>
<dbReference type="GeneID" id="19184963"/>
<proteinExistence type="predicted"/>
<evidence type="ECO:0000313" key="6">
    <source>
        <dbReference type="Proteomes" id="UP000019471"/>
    </source>
</evidence>
<reference evidence="5 6" key="1">
    <citation type="submission" date="2013-03" db="EMBL/GenBank/DDBJ databases">
        <title>The Genome Sequence of Cladophialophora psammophila CBS 110553.</title>
        <authorList>
            <consortium name="The Broad Institute Genomics Platform"/>
            <person name="Cuomo C."/>
            <person name="de Hoog S."/>
            <person name="Gorbushina A."/>
            <person name="Walker B."/>
            <person name="Young S.K."/>
            <person name="Zeng Q."/>
            <person name="Gargeya S."/>
            <person name="Fitzgerald M."/>
            <person name="Haas B."/>
            <person name="Abouelleil A."/>
            <person name="Allen A.W."/>
            <person name="Alvarado L."/>
            <person name="Arachchi H.M."/>
            <person name="Berlin A.M."/>
            <person name="Chapman S.B."/>
            <person name="Gainer-Dewar J."/>
            <person name="Goldberg J."/>
            <person name="Griggs A."/>
            <person name="Gujja S."/>
            <person name="Hansen M."/>
            <person name="Howarth C."/>
            <person name="Imamovic A."/>
            <person name="Ireland A."/>
            <person name="Larimer J."/>
            <person name="McCowan C."/>
            <person name="Murphy C."/>
            <person name="Pearson M."/>
            <person name="Poon T.W."/>
            <person name="Priest M."/>
            <person name="Roberts A."/>
            <person name="Saif S."/>
            <person name="Shea T."/>
            <person name="Sisk P."/>
            <person name="Sykes S."/>
            <person name="Wortman J."/>
            <person name="Nusbaum C."/>
            <person name="Birren B."/>
        </authorList>
    </citation>
    <scope>NUCLEOTIDE SEQUENCE [LARGE SCALE GENOMIC DNA]</scope>
    <source>
        <strain evidence="5 6">CBS 110553</strain>
    </source>
</reference>